<dbReference type="RefSeq" id="WP_088649744.1">
    <property type="nucleotide sequence ID" value="NZ_AQQR01000003.1"/>
</dbReference>
<dbReference type="InterPro" id="IPR000209">
    <property type="entry name" value="Peptidase_S8/S53_dom"/>
</dbReference>
<evidence type="ECO:0000259" key="5">
    <source>
        <dbReference type="Pfam" id="PF00082"/>
    </source>
</evidence>
<feature type="compositionally biased region" description="Gly residues" evidence="4">
    <location>
        <begin position="700"/>
        <end position="714"/>
    </location>
</feature>
<feature type="region of interest" description="Disordered" evidence="4">
    <location>
        <begin position="53"/>
        <end position="80"/>
    </location>
</feature>
<dbReference type="Gene3D" id="3.40.50.200">
    <property type="entry name" value="Peptidase S8/S53 domain"/>
    <property type="match status" value="1"/>
</dbReference>
<evidence type="ECO:0000313" key="7">
    <source>
        <dbReference type="Proteomes" id="UP000215377"/>
    </source>
</evidence>
<accession>A0A225NLK7</accession>
<keyword evidence="7" id="KW-1185">Reference proteome</keyword>
<organism evidence="6 7">
    <name type="scientific">Marinibacterium profundimaris</name>
    <dbReference type="NCBI Taxonomy" id="1679460"/>
    <lineage>
        <taxon>Bacteria</taxon>
        <taxon>Pseudomonadati</taxon>
        <taxon>Pseudomonadota</taxon>
        <taxon>Alphaproteobacteria</taxon>
        <taxon>Rhodobacterales</taxon>
        <taxon>Paracoccaceae</taxon>
        <taxon>Marinibacterium</taxon>
    </lineage>
</organism>
<evidence type="ECO:0000313" key="6">
    <source>
        <dbReference type="EMBL" id="OWU74926.1"/>
    </source>
</evidence>
<dbReference type="SUPFAM" id="SSF52743">
    <property type="entry name" value="Subtilisin-like"/>
    <property type="match status" value="1"/>
</dbReference>
<dbReference type="AlphaFoldDB" id="A0A225NLK7"/>
<proteinExistence type="predicted"/>
<protein>
    <recommendedName>
        <fullName evidence="5">Peptidase S8/S53 domain-containing protein</fullName>
    </recommendedName>
</protein>
<feature type="domain" description="Peptidase S8/S53" evidence="5">
    <location>
        <begin position="179"/>
        <end position="679"/>
    </location>
</feature>
<keyword evidence="2" id="KW-0378">Hydrolase</keyword>
<dbReference type="PRINTS" id="PR00723">
    <property type="entry name" value="SUBTILISIN"/>
</dbReference>
<dbReference type="Pfam" id="PF00082">
    <property type="entry name" value="Peptidase_S8"/>
    <property type="match status" value="1"/>
</dbReference>
<dbReference type="GO" id="GO:0006508">
    <property type="term" value="P:proteolysis"/>
    <property type="evidence" value="ECO:0007669"/>
    <property type="project" value="UniProtKB-KW"/>
</dbReference>
<reference evidence="6 7" key="1">
    <citation type="submission" date="2013-04" db="EMBL/GenBank/DDBJ databases">
        <title>Oceanicola sp. 22II1-22F33 Genome Sequencing.</title>
        <authorList>
            <person name="Lai Q."/>
            <person name="Li G."/>
            <person name="Shao Z."/>
        </authorList>
    </citation>
    <scope>NUCLEOTIDE SEQUENCE [LARGE SCALE GENOMIC DNA]</scope>
    <source>
        <strain evidence="6 7">22II1-22F33</strain>
    </source>
</reference>
<evidence type="ECO:0000256" key="4">
    <source>
        <dbReference type="SAM" id="MobiDB-lite"/>
    </source>
</evidence>
<feature type="region of interest" description="Disordered" evidence="4">
    <location>
        <begin position="694"/>
        <end position="725"/>
    </location>
</feature>
<name>A0A225NLK7_9RHOB</name>
<dbReference type="InterPro" id="IPR015500">
    <property type="entry name" value="Peptidase_S8_subtilisin-rel"/>
</dbReference>
<evidence type="ECO:0000256" key="3">
    <source>
        <dbReference type="ARBA" id="ARBA00022825"/>
    </source>
</evidence>
<dbReference type="GO" id="GO:0004252">
    <property type="term" value="F:serine-type endopeptidase activity"/>
    <property type="evidence" value="ECO:0007669"/>
    <property type="project" value="InterPro"/>
</dbReference>
<evidence type="ECO:0000256" key="2">
    <source>
        <dbReference type="ARBA" id="ARBA00022801"/>
    </source>
</evidence>
<comment type="caution">
    <text evidence="6">The sequence shown here is derived from an EMBL/GenBank/DDBJ whole genome shotgun (WGS) entry which is preliminary data.</text>
</comment>
<dbReference type="EMBL" id="AQQR01000003">
    <property type="protein sequence ID" value="OWU74926.1"/>
    <property type="molecule type" value="Genomic_DNA"/>
</dbReference>
<gene>
    <name evidence="6" type="ORF">ATO3_10220</name>
</gene>
<dbReference type="Gene3D" id="2.60.120.1290">
    <property type="match status" value="1"/>
</dbReference>
<keyword evidence="1" id="KW-0645">Protease</keyword>
<dbReference type="InterPro" id="IPR036852">
    <property type="entry name" value="Peptidase_S8/S53_dom_sf"/>
</dbReference>
<dbReference type="OrthoDB" id="8010691at2"/>
<keyword evidence="3" id="KW-0720">Serine protease</keyword>
<evidence type="ECO:0000256" key="1">
    <source>
        <dbReference type="ARBA" id="ARBA00022670"/>
    </source>
</evidence>
<sequence>MPLSWTDTQAPPDFSDPNLEFRLNILNRFTDADQSFAGEPWWLALIEPAALEEGQDQSPDTNVGQADLPGNGAEKEGAPGEDIEFNSLERILELAERQELAGQILVPGEYDGDDRKATHRARFTVLVQRAYMLAANSPGGLTVLGLNRIIPVTPLPADTVADVDEPFVQADEPVKVPDDSVVIAVIDNGICIGHDLFRRRSGTGDLDLSRVDFFWNMDARTDPAAPVQTTIGRIFTRKEIEAALKDNIRNGLLDEAAFYARTELINWDRARYSACAQRVSHGTHVTALAAGYDPDDPEGARRRIIAVQLPTGAVAQPNGSDLGGPLVDGLNFLKNRLLQYSMGGDGPPPPMVINFSFGNFAGPHDGSGLVEKEIDGRLSSFGDGSASLPLLTLPSGNGNLSRCHAVMRLEDAGPVADRLSWRLQPEDNSLSVIETWLPVALSVPDGLVTLEVRAPGVSGAAVVSAGNLLNISLAVDAQGTPVALVAYEPPAPPIFRGRFTVWAAPTAHPTVPGPYAPSGSWSLAFVKEKGLAPDSVELQTWIQRDETLPGFPEFGRQSYLEDAAYRRFKRPGGRPMQEDPANAMGRVRRAGSISGMACGDLPAVIAGYVRSTGVMADYSAGGPTGNPVRALGPDASAASDDSVVMAGVLSAGSASGSMVPLRGTSVAAPRVARWAAAKLAAGETVDRTTVFQAAEAADPPGGGKPPGDRTGGGRMWLPPVFGRNR</sequence>
<dbReference type="Proteomes" id="UP000215377">
    <property type="component" value="Unassembled WGS sequence"/>
</dbReference>